<feature type="compositionally biased region" description="Polar residues" evidence="1">
    <location>
        <begin position="73"/>
        <end position="83"/>
    </location>
</feature>
<dbReference type="Proteomes" id="UP000248961">
    <property type="component" value="Unassembled WGS sequence"/>
</dbReference>
<sequence>MIADHTHHTYSCECQAHFYTHHPDNVYAPSPQPSTNPLQSQIVSYPKNDHQTSTPRSQNAFPPPKNPNPTRPQSQAHQPQNSIDHILQAADTQSNQPYTYTADHARTHARTEPPQSLESKIDRYIPQAHLEQPLGSLPVSTTNRFILPTPTENQEMSTC</sequence>
<gene>
    <name evidence="2" type="ORF">BO97DRAFT_285222</name>
</gene>
<accession>A0A395I3V9</accession>
<protein>
    <submittedName>
        <fullName evidence="2">Uncharacterized protein</fullName>
    </submittedName>
</protein>
<feature type="compositionally biased region" description="Polar residues" evidence="1">
    <location>
        <begin position="90"/>
        <end position="99"/>
    </location>
</feature>
<proteinExistence type="predicted"/>
<dbReference type="AlphaFoldDB" id="A0A395I3V9"/>
<evidence type="ECO:0000313" key="3">
    <source>
        <dbReference type="Proteomes" id="UP000248961"/>
    </source>
</evidence>
<evidence type="ECO:0000313" key="2">
    <source>
        <dbReference type="EMBL" id="RAL14445.1"/>
    </source>
</evidence>
<feature type="region of interest" description="Disordered" evidence="1">
    <location>
        <begin position="25"/>
        <end position="117"/>
    </location>
</feature>
<reference evidence="2 3" key="1">
    <citation type="submission" date="2018-02" db="EMBL/GenBank/DDBJ databases">
        <title>The genomes of Aspergillus section Nigri reveals drivers in fungal speciation.</title>
        <authorList>
            <consortium name="DOE Joint Genome Institute"/>
            <person name="Vesth T.C."/>
            <person name="Nybo J."/>
            <person name="Theobald S."/>
            <person name="Brandl J."/>
            <person name="Frisvad J.C."/>
            <person name="Nielsen K.F."/>
            <person name="Lyhne E.K."/>
            <person name="Kogle M.E."/>
            <person name="Kuo A."/>
            <person name="Riley R."/>
            <person name="Clum A."/>
            <person name="Nolan M."/>
            <person name="Lipzen A."/>
            <person name="Salamov A."/>
            <person name="Henrissat B."/>
            <person name="Wiebenga A."/>
            <person name="De vries R.P."/>
            <person name="Grigoriev I.V."/>
            <person name="Mortensen U.H."/>
            <person name="Andersen M.R."/>
            <person name="Baker S.E."/>
        </authorList>
    </citation>
    <scope>NUCLEOTIDE SEQUENCE [LARGE SCALE GENOMIC DNA]</scope>
    <source>
        <strain evidence="2 3">CBS 101889</strain>
    </source>
</reference>
<name>A0A395I3V9_ASPHC</name>
<evidence type="ECO:0000256" key="1">
    <source>
        <dbReference type="SAM" id="MobiDB-lite"/>
    </source>
</evidence>
<keyword evidence="3" id="KW-1185">Reference proteome</keyword>
<feature type="compositionally biased region" description="Pro residues" evidence="1">
    <location>
        <begin position="61"/>
        <end position="70"/>
    </location>
</feature>
<dbReference type="EMBL" id="KZ824275">
    <property type="protein sequence ID" value="RAL14445.1"/>
    <property type="molecule type" value="Genomic_DNA"/>
</dbReference>
<dbReference type="GeneID" id="37195391"/>
<organism evidence="2 3">
    <name type="scientific">Aspergillus homomorphus (strain CBS 101889)</name>
    <dbReference type="NCBI Taxonomy" id="1450537"/>
    <lineage>
        <taxon>Eukaryota</taxon>
        <taxon>Fungi</taxon>
        <taxon>Dikarya</taxon>
        <taxon>Ascomycota</taxon>
        <taxon>Pezizomycotina</taxon>
        <taxon>Eurotiomycetes</taxon>
        <taxon>Eurotiomycetidae</taxon>
        <taxon>Eurotiales</taxon>
        <taxon>Aspergillaceae</taxon>
        <taxon>Aspergillus</taxon>
        <taxon>Aspergillus subgen. Circumdati</taxon>
    </lineage>
</organism>
<dbReference type="RefSeq" id="XP_025553599.1">
    <property type="nucleotide sequence ID" value="XM_025691102.1"/>
</dbReference>
<dbReference type="VEuPathDB" id="FungiDB:BO97DRAFT_285222"/>
<feature type="compositionally biased region" description="Polar residues" evidence="1">
    <location>
        <begin position="33"/>
        <end position="43"/>
    </location>
</feature>